<evidence type="ECO:0000313" key="4">
    <source>
        <dbReference type="Proteomes" id="UP001196413"/>
    </source>
</evidence>
<evidence type="ECO:0000313" key="1">
    <source>
        <dbReference type="EMBL" id="KAJ1354057.1"/>
    </source>
</evidence>
<keyword evidence="4" id="KW-1185">Reference proteome</keyword>
<evidence type="ECO:0000313" key="2">
    <source>
        <dbReference type="EMBL" id="KAJ1354060.1"/>
    </source>
</evidence>
<sequence length="91" mass="10304">MQFNGKDAKWKCAFSDRQCTKLRYSSSQKSVSTVFASSRKQMGDIFLNHVSMGTVLCSSRHQLCLVPLSILSNLYQDGTYNTTDGCRYQFS</sequence>
<evidence type="ECO:0000313" key="3">
    <source>
        <dbReference type="EMBL" id="KAJ1372779.1"/>
    </source>
</evidence>
<comment type="caution">
    <text evidence="2">The sequence shown here is derived from an EMBL/GenBank/DDBJ whole genome shotgun (WGS) entry which is preliminary data.</text>
</comment>
<protein>
    <submittedName>
        <fullName evidence="2">Uncharacterized protein</fullName>
    </submittedName>
</protein>
<dbReference type="AlphaFoldDB" id="A0AAD5M8I9"/>
<name>A0AAD5M8I9_PARTN</name>
<reference evidence="2" key="1">
    <citation type="submission" date="2021-06" db="EMBL/GenBank/DDBJ databases">
        <title>Parelaphostrongylus tenuis whole genome reference sequence.</title>
        <authorList>
            <person name="Garwood T.J."/>
            <person name="Larsen P.A."/>
            <person name="Fountain-Jones N.M."/>
            <person name="Garbe J.R."/>
            <person name="Macchietto M.G."/>
            <person name="Kania S.A."/>
            <person name="Gerhold R.W."/>
            <person name="Richards J.E."/>
            <person name="Wolf T.M."/>
        </authorList>
    </citation>
    <scope>NUCLEOTIDE SEQUENCE</scope>
    <source>
        <strain evidence="2">MNPRO001-30</strain>
        <tissue evidence="2">Meninges</tissue>
    </source>
</reference>
<dbReference type="EMBL" id="JAHQIW010001931">
    <property type="protein sequence ID" value="KAJ1354060.1"/>
    <property type="molecule type" value="Genomic_DNA"/>
</dbReference>
<dbReference type="EMBL" id="JAHQIW010001931">
    <property type="protein sequence ID" value="KAJ1354057.1"/>
    <property type="molecule type" value="Genomic_DNA"/>
</dbReference>
<gene>
    <name evidence="1" type="ORF">KIN20_010866</name>
    <name evidence="2" type="ORF">KIN20_010870</name>
    <name evidence="3" type="ORF">KIN20_035029</name>
</gene>
<accession>A0AAD5M8I9</accession>
<proteinExistence type="predicted"/>
<organism evidence="2 4">
    <name type="scientific">Parelaphostrongylus tenuis</name>
    <name type="common">Meningeal worm</name>
    <dbReference type="NCBI Taxonomy" id="148309"/>
    <lineage>
        <taxon>Eukaryota</taxon>
        <taxon>Metazoa</taxon>
        <taxon>Ecdysozoa</taxon>
        <taxon>Nematoda</taxon>
        <taxon>Chromadorea</taxon>
        <taxon>Rhabditida</taxon>
        <taxon>Rhabditina</taxon>
        <taxon>Rhabditomorpha</taxon>
        <taxon>Strongyloidea</taxon>
        <taxon>Metastrongylidae</taxon>
        <taxon>Parelaphostrongylus</taxon>
    </lineage>
</organism>
<dbReference type="Proteomes" id="UP001196413">
    <property type="component" value="Unassembled WGS sequence"/>
</dbReference>
<dbReference type="EMBL" id="JAHQIW010007184">
    <property type="protein sequence ID" value="KAJ1372779.1"/>
    <property type="molecule type" value="Genomic_DNA"/>
</dbReference>